<dbReference type="Pfam" id="PF05521">
    <property type="entry name" value="Phage_HCP"/>
    <property type="match status" value="1"/>
</dbReference>
<proteinExistence type="predicted"/>
<keyword evidence="2" id="KW-1185">Reference proteome</keyword>
<evidence type="ECO:0008006" key="3">
    <source>
        <dbReference type="Google" id="ProtNLM"/>
    </source>
</evidence>
<gene>
    <name evidence="1" type="ORF">AOE01nite_29270</name>
</gene>
<accession>A0A511XP17</accession>
<dbReference type="OrthoDB" id="7272964at2"/>
<reference evidence="1 2" key="1">
    <citation type="submission" date="2019-07" db="EMBL/GenBank/DDBJ databases">
        <title>Whole genome shotgun sequence of Acetobacter oeni NBRC 105207.</title>
        <authorList>
            <person name="Hosoyama A."/>
            <person name="Uohara A."/>
            <person name="Ohji S."/>
            <person name="Ichikawa N."/>
        </authorList>
    </citation>
    <scope>NUCLEOTIDE SEQUENCE [LARGE SCALE GENOMIC DNA]</scope>
    <source>
        <strain evidence="1 2">NBRC 105207</strain>
    </source>
</reference>
<organism evidence="1 2">
    <name type="scientific">Acetobacter oeni</name>
    <dbReference type="NCBI Taxonomy" id="304077"/>
    <lineage>
        <taxon>Bacteria</taxon>
        <taxon>Pseudomonadati</taxon>
        <taxon>Pseudomonadota</taxon>
        <taxon>Alphaproteobacteria</taxon>
        <taxon>Acetobacterales</taxon>
        <taxon>Acetobacteraceae</taxon>
        <taxon>Acetobacter</taxon>
    </lineage>
</organism>
<protein>
    <recommendedName>
        <fullName evidence="3">Head-tail adaptor protein</fullName>
    </recommendedName>
</protein>
<name>A0A511XP17_9PROT</name>
<sequence length="134" mass="15424">MAEDEAVRIGRLRWPLILATRQQAAQIGATGIDESLTNLQRIYGDVQPVGALTFWGTNGTVQQIDEAQVTHRIFVRWTDALLNSEVFVRISKRVNQTDRMEIFRVRRLKELGGRKRFVCAECQMERIGDPWPIQ</sequence>
<dbReference type="AlphaFoldDB" id="A0A511XP17"/>
<dbReference type="RefSeq" id="WP_146891651.1">
    <property type="nucleotide sequence ID" value="NZ_BJYG01000050.1"/>
</dbReference>
<comment type="caution">
    <text evidence="1">The sequence shown here is derived from an EMBL/GenBank/DDBJ whole genome shotgun (WGS) entry which is preliminary data.</text>
</comment>
<dbReference type="Proteomes" id="UP000321746">
    <property type="component" value="Unassembled WGS sequence"/>
</dbReference>
<dbReference type="EMBL" id="BJYG01000050">
    <property type="protein sequence ID" value="GEN64703.1"/>
    <property type="molecule type" value="Genomic_DNA"/>
</dbReference>
<dbReference type="InterPro" id="IPR008767">
    <property type="entry name" value="Phage_SPP1_head-tail_adaptor"/>
</dbReference>
<evidence type="ECO:0000313" key="2">
    <source>
        <dbReference type="Proteomes" id="UP000321746"/>
    </source>
</evidence>
<evidence type="ECO:0000313" key="1">
    <source>
        <dbReference type="EMBL" id="GEN64703.1"/>
    </source>
</evidence>